<name>A0A7J5JJY8_BACT4</name>
<dbReference type="Gene3D" id="1.10.10.60">
    <property type="entry name" value="Homeodomain-like"/>
    <property type="match status" value="1"/>
</dbReference>
<dbReference type="Gene3D" id="3.40.50.300">
    <property type="entry name" value="P-loop containing nucleotide triphosphate hydrolases"/>
    <property type="match status" value="1"/>
</dbReference>
<dbReference type="Pfam" id="PF13481">
    <property type="entry name" value="AAA_25"/>
    <property type="match status" value="1"/>
</dbReference>
<reference evidence="1 2" key="1">
    <citation type="journal article" date="2019" name="Nat. Med.">
        <title>A library of human gut bacterial isolates paired with longitudinal multiomics data enables mechanistic microbiome research.</title>
        <authorList>
            <person name="Poyet M."/>
            <person name="Groussin M."/>
            <person name="Gibbons S.M."/>
            <person name="Avila-Pacheco J."/>
            <person name="Jiang X."/>
            <person name="Kearney S.M."/>
            <person name="Perrotta A.R."/>
            <person name="Berdy B."/>
            <person name="Zhao S."/>
            <person name="Lieberman T.D."/>
            <person name="Swanson P.K."/>
            <person name="Smith M."/>
            <person name="Roesemann S."/>
            <person name="Alexander J.E."/>
            <person name="Rich S.A."/>
            <person name="Livny J."/>
            <person name="Vlamakis H."/>
            <person name="Clish C."/>
            <person name="Bullock K."/>
            <person name="Deik A."/>
            <person name="Scott J."/>
            <person name="Pierce K.A."/>
            <person name="Xavier R.J."/>
            <person name="Alm E.J."/>
        </authorList>
    </citation>
    <scope>NUCLEOTIDE SEQUENCE [LARGE SCALE GENOMIC DNA]</scope>
    <source>
        <strain evidence="1 2">BIOML-A165</strain>
    </source>
</reference>
<dbReference type="AlphaFoldDB" id="A0A7J5JJY8"/>
<proteinExistence type="predicted"/>
<sequence>MSEELFKSKPFAEIIENKSNSEPLFQLWGNYWYQHEICILFADSNQGKSILAVDISIAIAAGKNFYCKQMSDVQEGVLYFDFELSDKQFCHRYSNGTMKYTNNLIRIGLNSAAINIKIDEDDILDEIKSQIRMHNTSKVLIIDNITFLCDSLVNSKSAIKLMKGLKTLKEKYGLSILVLAHTPKRNQSKPITQNDLQGSKNLMNFCDSAIAIGSSTEGKEIKYLKHIKARSVKLEEEVVVLEISDNPYLHFNYLRMSEEDEHLTKKKTMSKITPELEEKILEMNEDGYSIREIANELGIGKSSVGRFLNR</sequence>
<dbReference type="EMBL" id="WCSB01000011">
    <property type="protein sequence ID" value="KAB4451457.1"/>
    <property type="molecule type" value="Genomic_DNA"/>
</dbReference>
<comment type="caution">
    <text evidence="1">The sequence shown here is derived from an EMBL/GenBank/DDBJ whole genome shotgun (WGS) entry which is preliminary data.</text>
</comment>
<protein>
    <submittedName>
        <fullName evidence="1">AAA family ATPase</fullName>
    </submittedName>
</protein>
<accession>A0A7J5JJY8</accession>
<evidence type="ECO:0000313" key="1">
    <source>
        <dbReference type="EMBL" id="KAB4451457.1"/>
    </source>
</evidence>
<organism evidence="1 2">
    <name type="scientific">Bacteroides thetaiotaomicron</name>
    <dbReference type="NCBI Taxonomy" id="818"/>
    <lineage>
        <taxon>Bacteria</taxon>
        <taxon>Pseudomonadati</taxon>
        <taxon>Bacteroidota</taxon>
        <taxon>Bacteroidia</taxon>
        <taxon>Bacteroidales</taxon>
        <taxon>Bacteroidaceae</taxon>
        <taxon>Bacteroides</taxon>
    </lineage>
</organism>
<dbReference type="InterPro" id="IPR027417">
    <property type="entry name" value="P-loop_NTPase"/>
</dbReference>
<dbReference type="RefSeq" id="WP_130041801.1">
    <property type="nucleotide sequence ID" value="NZ_CP103375.1"/>
</dbReference>
<dbReference type="Proteomes" id="UP000460317">
    <property type="component" value="Unassembled WGS sequence"/>
</dbReference>
<gene>
    <name evidence="1" type="ORF">GAN93_13300</name>
</gene>
<dbReference type="SUPFAM" id="SSF52540">
    <property type="entry name" value="P-loop containing nucleoside triphosphate hydrolases"/>
    <property type="match status" value="1"/>
</dbReference>
<evidence type="ECO:0000313" key="2">
    <source>
        <dbReference type="Proteomes" id="UP000460317"/>
    </source>
</evidence>